<dbReference type="GeneID" id="11511329"/>
<protein>
    <recommendedName>
        <fullName evidence="3">Metallo-beta-lactamase domain-containing protein</fullName>
    </recommendedName>
</protein>
<dbReference type="FunFam" id="3.60.15.10:FF:000033">
    <property type="entry name" value="MBL fold metallo-hydrolase"/>
    <property type="match status" value="1"/>
</dbReference>
<dbReference type="GO" id="GO:0006749">
    <property type="term" value="P:glutathione metabolic process"/>
    <property type="evidence" value="ECO:0007669"/>
    <property type="project" value="InterPro"/>
</dbReference>
<dbReference type="OMA" id="GTWQYLI"/>
<dbReference type="EMBL" id="CP003006">
    <property type="protein sequence ID" value="AEO60324.1"/>
    <property type="molecule type" value="Genomic_DNA"/>
</dbReference>
<dbReference type="RefSeq" id="XP_003665569.1">
    <property type="nucleotide sequence ID" value="XM_003665521.1"/>
</dbReference>
<dbReference type="STRING" id="573729.G2QIF0"/>
<proteinExistence type="predicted"/>
<dbReference type="InParanoid" id="G2QIF0"/>
<organism evidence="4 5">
    <name type="scientific">Thermothelomyces thermophilus (strain ATCC 42464 / BCRC 31852 / DSM 1799)</name>
    <name type="common">Sporotrichum thermophile</name>
    <dbReference type="NCBI Taxonomy" id="573729"/>
    <lineage>
        <taxon>Eukaryota</taxon>
        <taxon>Fungi</taxon>
        <taxon>Dikarya</taxon>
        <taxon>Ascomycota</taxon>
        <taxon>Pezizomycotina</taxon>
        <taxon>Sordariomycetes</taxon>
        <taxon>Sordariomycetidae</taxon>
        <taxon>Sordariales</taxon>
        <taxon>Chaetomiaceae</taxon>
        <taxon>Thermothelomyces</taxon>
    </lineage>
</organism>
<evidence type="ECO:0000313" key="5">
    <source>
        <dbReference type="Proteomes" id="UP000007322"/>
    </source>
</evidence>
<evidence type="ECO:0000256" key="2">
    <source>
        <dbReference type="SAM" id="MobiDB-lite"/>
    </source>
</evidence>
<dbReference type="PANTHER" id="PTHR43084:SF1">
    <property type="entry name" value="PERSULFIDE DIOXYGENASE ETHE1, MITOCHONDRIAL"/>
    <property type="match status" value="1"/>
</dbReference>
<dbReference type="HOGENOM" id="CLU_030571_6_1_1"/>
<dbReference type="InterPro" id="IPR001279">
    <property type="entry name" value="Metallo-B-lactamas"/>
</dbReference>
<name>G2QIF0_THET4</name>
<reference evidence="4 5" key="1">
    <citation type="journal article" date="2011" name="Nat. Biotechnol.">
        <title>Comparative genomic analysis of the thermophilic biomass-degrading fungi Myceliophthora thermophila and Thielavia terrestris.</title>
        <authorList>
            <person name="Berka R.M."/>
            <person name="Grigoriev I.V."/>
            <person name="Otillar R."/>
            <person name="Salamov A."/>
            <person name="Grimwood J."/>
            <person name="Reid I."/>
            <person name="Ishmael N."/>
            <person name="John T."/>
            <person name="Darmond C."/>
            <person name="Moisan M.-C."/>
            <person name="Henrissat B."/>
            <person name="Coutinho P.M."/>
            <person name="Lombard V."/>
            <person name="Natvig D.O."/>
            <person name="Lindquist E."/>
            <person name="Schmutz J."/>
            <person name="Lucas S."/>
            <person name="Harris P."/>
            <person name="Powlowski J."/>
            <person name="Bellemare A."/>
            <person name="Taylor D."/>
            <person name="Butler G."/>
            <person name="de Vries R.P."/>
            <person name="Allijn I.E."/>
            <person name="van den Brink J."/>
            <person name="Ushinsky S."/>
            <person name="Storms R."/>
            <person name="Powell A.J."/>
            <person name="Paulsen I.T."/>
            <person name="Elbourne L.D.H."/>
            <person name="Baker S.E."/>
            <person name="Magnuson J."/>
            <person name="LaBoissiere S."/>
            <person name="Clutterbuck A.J."/>
            <person name="Martinez D."/>
            <person name="Wogulis M."/>
            <person name="de Leon A.L."/>
            <person name="Rey M.W."/>
            <person name="Tsang A."/>
        </authorList>
    </citation>
    <scope>NUCLEOTIDE SEQUENCE [LARGE SCALE GENOMIC DNA]</scope>
    <source>
        <strain evidence="5">ATCC 42464 / BCRC 31852 / DSM 1799</strain>
    </source>
</reference>
<feature type="compositionally biased region" description="Low complexity" evidence="2">
    <location>
        <begin position="7"/>
        <end position="22"/>
    </location>
</feature>
<accession>G2QIF0</accession>
<dbReference type="GO" id="GO:0070813">
    <property type="term" value="P:hydrogen sulfide metabolic process"/>
    <property type="evidence" value="ECO:0007669"/>
    <property type="project" value="TreeGrafter"/>
</dbReference>
<dbReference type="KEGG" id="mtm:MYCTH_2309474"/>
<dbReference type="AlphaFoldDB" id="G2QIF0"/>
<dbReference type="Pfam" id="PF00753">
    <property type="entry name" value="Lactamase_B"/>
    <property type="match status" value="1"/>
</dbReference>
<dbReference type="eggNOG" id="KOG0814">
    <property type="taxonomic scope" value="Eukaryota"/>
</dbReference>
<gene>
    <name evidence="4" type="ORF">MYCTH_2309474</name>
</gene>
<dbReference type="GO" id="GO:0046872">
    <property type="term" value="F:metal ion binding"/>
    <property type="evidence" value="ECO:0007669"/>
    <property type="project" value="UniProtKB-KW"/>
</dbReference>
<dbReference type="SUPFAM" id="SSF56281">
    <property type="entry name" value="Metallo-hydrolase/oxidoreductase"/>
    <property type="match status" value="1"/>
</dbReference>
<dbReference type="OrthoDB" id="449487at2759"/>
<dbReference type="GO" id="GO:0050313">
    <property type="term" value="F:sulfur dioxygenase activity"/>
    <property type="evidence" value="ECO:0007669"/>
    <property type="project" value="InterPro"/>
</dbReference>
<evidence type="ECO:0000259" key="3">
    <source>
        <dbReference type="SMART" id="SM00849"/>
    </source>
</evidence>
<dbReference type="InterPro" id="IPR051682">
    <property type="entry name" value="Mito_Persulfide_Diox"/>
</dbReference>
<dbReference type="CDD" id="cd07724">
    <property type="entry name" value="POD-like_MBL-fold"/>
    <property type="match status" value="1"/>
</dbReference>
<evidence type="ECO:0000256" key="1">
    <source>
        <dbReference type="ARBA" id="ARBA00022723"/>
    </source>
</evidence>
<dbReference type="PANTHER" id="PTHR43084">
    <property type="entry name" value="PERSULFIDE DIOXYGENASE ETHE1"/>
    <property type="match status" value="1"/>
</dbReference>
<sequence length="330" mass="36419">MPSRRYNTTTTTTTTNNTDTTTPQAQEPRIHSIFEPQTSTWQYIVADPATRAAVVIDPVLDYDKTTRAISTTAADALLDFIRSEGYTVSHVLETHAHADHLTAAFYLRRRLAALQGQGGRPGGDQGAAPAVGIGRRIGEVQGLFGKRYGVACDEYDGAFDLLLDDDQVFWIGQLPAQVMHLPGHTPDHVGYRIGDNVFCGDSLFHPALGTARCDFPGGSARALYQSARKLLSLPDHVKVWVGHDYPPEGERAPEPWTTVGEHRARNKHVRDGVTEDEFVQMRNARDKVLGAPRLLHESLQVNIRAGQLPRADESGMRTLRLPIKVPDEGW</sequence>
<dbReference type="Gene3D" id="3.60.15.10">
    <property type="entry name" value="Ribonuclease Z/Hydroxyacylglutathione hydrolase-like"/>
    <property type="match status" value="1"/>
</dbReference>
<dbReference type="Proteomes" id="UP000007322">
    <property type="component" value="Chromosome 5"/>
</dbReference>
<evidence type="ECO:0000313" key="4">
    <source>
        <dbReference type="EMBL" id="AEO60324.1"/>
    </source>
</evidence>
<dbReference type="SMART" id="SM00849">
    <property type="entry name" value="Lactamase_B"/>
    <property type="match status" value="1"/>
</dbReference>
<keyword evidence="5" id="KW-1185">Reference proteome</keyword>
<dbReference type="InterPro" id="IPR036866">
    <property type="entry name" value="RibonucZ/Hydroxyglut_hydro"/>
</dbReference>
<keyword evidence="1" id="KW-0479">Metal-binding</keyword>
<feature type="domain" description="Metallo-beta-lactamase" evidence="3">
    <location>
        <begin position="39"/>
        <end position="243"/>
    </location>
</feature>
<dbReference type="InterPro" id="IPR044528">
    <property type="entry name" value="POD-like_MBL-fold"/>
</dbReference>
<feature type="region of interest" description="Disordered" evidence="2">
    <location>
        <begin position="1"/>
        <end position="25"/>
    </location>
</feature>
<dbReference type="VEuPathDB" id="FungiDB:MYCTH_2309474"/>